<evidence type="ECO:0000256" key="1">
    <source>
        <dbReference type="SAM" id="Phobius"/>
    </source>
</evidence>
<comment type="caution">
    <text evidence="3">The sequence shown here is derived from an EMBL/GenBank/DDBJ whole genome shotgun (WGS) entry which is preliminary data.</text>
</comment>
<keyword evidence="2" id="KW-0732">Signal</keyword>
<feature type="transmembrane region" description="Helical" evidence="1">
    <location>
        <begin position="101"/>
        <end position="123"/>
    </location>
</feature>
<dbReference type="AlphaFoldDB" id="A0AAN7PNH0"/>
<keyword evidence="1" id="KW-0472">Membrane</keyword>
<keyword evidence="1" id="KW-1133">Transmembrane helix</keyword>
<organism evidence="3 4">
    <name type="scientific">Aquatica leii</name>
    <dbReference type="NCBI Taxonomy" id="1421715"/>
    <lineage>
        <taxon>Eukaryota</taxon>
        <taxon>Metazoa</taxon>
        <taxon>Ecdysozoa</taxon>
        <taxon>Arthropoda</taxon>
        <taxon>Hexapoda</taxon>
        <taxon>Insecta</taxon>
        <taxon>Pterygota</taxon>
        <taxon>Neoptera</taxon>
        <taxon>Endopterygota</taxon>
        <taxon>Coleoptera</taxon>
        <taxon>Polyphaga</taxon>
        <taxon>Elateriformia</taxon>
        <taxon>Elateroidea</taxon>
        <taxon>Lampyridae</taxon>
        <taxon>Luciolinae</taxon>
        <taxon>Aquatica</taxon>
    </lineage>
</organism>
<sequence length="234" mass="26318">MVNMLKLFCAIILIHKSNQQDISAIADLKTLSEFPLDKLLKLKNDFNVDSGFIDNEVSDEVTTETNLPKALALQSKPNLLDRGGYELYHDKKGHKKDASTIFQISVTTLSFVAFGGYLLCLIIQAIRAKHATSTTTPTPASALLLRPINYLHRNSNLQQNHSIKNSKPSKARYRREISSNLDSEVRTTSAGFDNIRSLLVAVTRVHHNQRLPAIKCLNHLIYGLNLLRRFPQVE</sequence>
<dbReference type="EMBL" id="JARPUR010000001">
    <property type="protein sequence ID" value="KAK4887021.1"/>
    <property type="molecule type" value="Genomic_DNA"/>
</dbReference>
<accession>A0AAN7PNH0</accession>
<gene>
    <name evidence="3" type="ORF">RN001_003292</name>
</gene>
<evidence type="ECO:0000313" key="4">
    <source>
        <dbReference type="Proteomes" id="UP001353858"/>
    </source>
</evidence>
<keyword evidence="1" id="KW-0812">Transmembrane</keyword>
<proteinExistence type="predicted"/>
<reference evidence="4" key="1">
    <citation type="submission" date="2023-01" db="EMBL/GenBank/DDBJ databases">
        <title>Key to firefly adult light organ development and bioluminescence: homeobox transcription factors regulate luciferase expression and transportation to peroxisome.</title>
        <authorList>
            <person name="Fu X."/>
        </authorList>
    </citation>
    <scope>NUCLEOTIDE SEQUENCE [LARGE SCALE GENOMIC DNA]</scope>
</reference>
<evidence type="ECO:0000313" key="3">
    <source>
        <dbReference type="EMBL" id="KAK4887021.1"/>
    </source>
</evidence>
<evidence type="ECO:0000256" key="2">
    <source>
        <dbReference type="SAM" id="SignalP"/>
    </source>
</evidence>
<name>A0AAN7PNH0_9COLE</name>
<feature type="signal peptide" evidence="2">
    <location>
        <begin position="1"/>
        <end position="19"/>
    </location>
</feature>
<keyword evidence="4" id="KW-1185">Reference proteome</keyword>
<dbReference type="Proteomes" id="UP001353858">
    <property type="component" value="Unassembled WGS sequence"/>
</dbReference>
<protein>
    <submittedName>
        <fullName evidence="3">Uncharacterized protein</fullName>
    </submittedName>
</protein>
<feature type="chain" id="PRO_5042900155" evidence="2">
    <location>
        <begin position="20"/>
        <end position="234"/>
    </location>
</feature>